<name>Q7VGQ8_HELHP</name>
<evidence type="ECO:0000313" key="4">
    <source>
        <dbReference type="Proteomes" id="UP000002495"/>
    </source>
</evidence>
<evidence type="ECO:0000256" key="2">
    <source>
        <dbReference type="SAM" id="SignalP"/>
    </source>
</evidence>
<dbReference type="RefSeq" id="WP_011116102.1">
    <property type="nucleotide sequence ID" value="NC_004917.1"/>
</dbReference>
<dbReference type="HOGENOM" id="CLU_103368_0_0_7"/>
<gene>
    <name evidence="3" type="ordered locus">HH_1262</name>
</gene>
<reference evidence="3 4" key="1">
    <citation type="journal article" date="2003" name="Proc. Natl. Acad. Sci. U.S.A.">
        <title>The complete genome sequence of the carcinogenic bacterium Helicobacter hepaticus.</title>
        <authorList>
            <person name="Suerbaum S."/>
            <person name="Josenhans C."/>
            <person name="Sterzenbach T."/>
            <person name="Drescher B."/>
            <person name="Brandt P."/>
            <person name="Bell M."/>
            <person name="Droege M."/>
            <person name="Fartmann B."/>
            <person name="Fischer H.-P."/>
            <person name="Ge Z."/>
            <person name="Hoerster A."/>
            <person name="Holland R."/>
            <person name="Klein K."/>
            <person name="Koenig J."/>
            <person name="Macko L."/>
            <person name="Mendz G.L."/>
            <person name="Nyakatura G."/>
            <person name="Schauer D.B."/>
            <person name="Shen Z."/>
            <person name="Weber J."/>
            <person name="Frosch M."/>
            <person name="Fox J.G."/>
        </authorList>
    </citation>
    <scope>NUCLEOTIDE SEQUENCE [LARGE SCALE GENOMIC DNA]</scope>
    <source>
        <strain evidence="4">ATCC 51449 / 3B1</strain>
    </source>
</reference>
<keyword evidence="2" id="KW-0732">Signal</keyword>
<protein>
    <recommendedName>
        <fullName evidence="5">Inner membrane protein</fullName>
    </recommendedName>
</protein>
<keyword evidence="1" id="KW-0812">Transmembrane</keyword>
<dbReference type="Proteomes" id="UP000002495">
    <property type="component" value="Chromosome"/>
</dbReference>
<keyword evidence="1" id="KW-1133">Transmembrane helix</keyword>
<feature type="chain" id="PRO_5004292505" description="Inner membrane protein" evidence="2">
    <location>
        <begin position="22"/>
        <end position="224"/>
    </location>
</feature>
<sequence>MLLLLGRLICISLLVAFTLDANEKIEDYSFKNYVLDNSDSLLIPKSVGFIDTLSNEIFSKTGFSLYIAVVDKIPENLKHSVIGGDNFVEQDMKKLYRDRYKKNLTKDLPQPYAVLVFMREDKKMDILSSTPKEYFDEDKVYYEYMVPLLPKEKDEALTPQLISAIMLNGYSEAADMIAAHFSVKLENNMPVDESGGREFVRFSMYAMLLIMFGIIGIIYLTRKK</sequence>
<evidence type="ECO:0008006" key="5">
    <source>
        <dbReference type="Google" id="ProtNLM"/>
    </source>
</evidence>
<dbReference type="AlphaFoldDB" id="Q7VGQ8"/>
<proteinExistence type="predicted"/>
<dbReference type="KEGG" id="hhe:HH_1262"/>
<evidence type="ECO:0000313" key="3">
    <source>
        <dbReference type="EMBL" id="AAP77859.1"/>
    </source>
</evidence>
<feature type="signal peptide" evidence="2">
    <location>
        <begin position="1"/>
        <end position="21"/>
    </location>
</feature>
<dbReference type="STRING" id="235279.HH_1262"/>
<accession>Q7VGQ8</accession>
<feature type="transmembrane region" description="Helical" evidence="1">
    <location>
        <begin position="202"/>
        <end position="221"/>
    </location>
</feature>
<keyword evidence="4" id="KW-1185">Reference proteome</keyword>
<organism evidence="3 4">
    <name type="scientific">Helicobacter hepaticus (strain ATCC 51449 / 3B1)</name>
    <dbReference type="NCBI Taxonomy" id="235279"/>
    <lineage>
        <taxon>Bacteria</taxon>
        <taxon>Pseudomonadati</taxon>
        <taxon>Campylobacterota</taxon>
        <taxon>Epsilonproteobacteria</taxon>
        <taxon>Campylobacterales</taxon>
        <taxon>Helicobacteraceae</taxon>
        <taxon>Helicobacter</taxon>
    </lineage>
</organism>
<evidence type="ECO:0000256" key="1">
    <source>
        <dbReference type="SAM" id="Phobius"/>
    </source>
</evidence>
<dbReference type="EMBL" id="AE017125">
    <property type="protein sequence ID" value="AAP77859.1"/>
    <property type="molecule type" value="Genomic_DNA"/>
</dbReference>
<keyword evidence="1" id="KW-0472">Membrane</keyword>